<feature type="region of interest" description="Disordered" evidence="1">
    <location>
        <begin position="687"/>
        <end position="724"/>
    </location>
</feature>
<proteinExistence type="predicted"/>
<dbReference type="Proteomes" id="UP000261284">
    <property type="component" value="Unassembled WGS sequence"/>
</dbReference>
<feature type="compositionally biased region" description="Gly residues" evidence="1">
    <location>
        <begin position="713"/>
        <end position="724"/>
    </location>
</feature>
<gene>
    <name evidence="2" type="ORF">DXN05_19635</name>
</gene>
<organism evidence="2 3">
    <name type="scientific">Deminuibacter soli</name>
    <dbReference type="NCBI Taxonomy" id="2291815"/>
    <lineage>
        <taxon>Bacteria</taxon>
        <taxon>Pseudomonadati</taxon>
        <taxon>Bacteroidota</taxon>
        <taxon>Chitinophagia</taxon>
        <taxon>Chitinophagales</taxon>
        <taxon>Chitinophagaceae</taxon>
        <taxon>Deminuibacter</taxon>
    </lineage>
</organism>
<dbReference type="EMBL" id="QTJU01000009">
    <property type="protein sequence ID" value="RFM26443.1"/>
    <property type="molecule type" value="Genomic_DNA"/>
</dbReference>
<accession>A0A3E1NEN4</accession>
<reference evidence="2 3" key="1">
    <citation type="submission" date="2018-08" db="EMBL/GenBank/DDBJ databases">
        <title>Chitinophagaceae sp. K23C18032701, a novel bacterium isolated from forest soil.</title>
        <authorList>
            <person name="Wang C."/>
        </authorList>
    </citation>
    <scope>NUCLEOTIDE SEQUENCE [LARGE SCALE GENOMIC DNA]</scope>
    <source>
        <strain evidence="2 3">K23C18032701</strain>
    </source>
</reference>
<evidence type="ECO:0008006" key="4">
    <source>
        <dbReference type="Google" id="ProtNLM"/>
    </source>
</evidence>
<keyword evidence="3" id="KW-1185">Reference proteome</keyword>
<protein>
    <recommendedName>
        <fullName evidence="4">Carbohydrate-binding family V/XII</fullName>
    </recommendedName>
</protein>
<evidence type="ECO:0000313" key="3">
    <source>
        <dbReference type="Proteomes" id="UP000261284"/>
    </source>
</evidence>
<sequence length="724" mass="78929">MLFVLLLADATFAQTKPAAETGTASVPKDIGWPRQKTNNGAVLLYYQPQIDEWKDYKQLSARFAFSLTPKGGKQILGVASIDCSTTVDKEERMVYFKDVDVKDIRFALPDTAGQAQMKQLFMSLAPTGGEPVMLDRVMADVVKPGTPTEGVAVKNDPPPIFYSTNPAVLLMVEGEPVLAPIEKNDMQFIVNSNWDLFCDKKKQNYYLLEDKTWLTATSLQGPWTQTLQLPKDMNKLPAGQNFDDVKKMIPPPPPSGKVPKVFFSAVPAELILVKGAPIYTKITGTQLMYIANTENDVFLDNAAETYYVLLSGRWFSAGSLEGPWAYAGDHLPADFAKIPPYSEKGDVLASVPGTIEASDAVMLAKVPTTVLINKAQAEANVKISYDGTPNFKTIEGTTMDYATNTQDKVIKVGDLYYLCFQAVWFVSSNPSGPWKTADSVPQEIYTIPSSSPVYNVTYVTQTNATESTVESSSTGGYFGMFILGAAVGAAIVYGTGYYYPPYFYWGAGFGYPVYRPWPRTYGMGAVYNPYTGGYAAGRRVYGPYGAAGTSAWYNPATGRYGRSASVQGMYGGRTVARSYNPWTGGYGATSQGHNAYAQWGSSVATRGGQWAQTGHITTANGTAAAYRTSTGQRGVVTHGANGTVVHTNNGVYAGHDGNVYRKNGTGNWSQYNKGNWNQVNRETIQRQGLGNSAASRERGQMQTQRFQNARMNRGGGHFGGFHRR</sequence>
<evidence type="ECO:0000313" key="2">
    <source>
        <dbReference type="EMBL" id="RFM26443.1"/>
    </source>
</evidence>
<comment type="caution">
    <text evidence="2">The sequence shown here is derived from an EMBL/GenBank/DDBJ whole genome shotgun (WGS) entry which is preliminary data.</text>
</comment>
<feature type="compositionally biased region" description="Polar residues" evidence="1">
    <location>
        <begin position="687"/>
        <end position="710"/>
    </location>
</feature>
<evidence type="ECO:0000256" key="1">
    <source>
        <dbReference type="SAM" id="MobiDB-lite"/>
    </source>
</evidence>
<name>A0A3E1NEN4_9BACT</name>
<dbReference type="AlphaFoldDB" id="A0A3E1NEN4"/>